<protein>
    <submittedName>
        <fullName evidence="1">Uncharacterized protein</fullName>
    </submittedName>
</protein>
<reference evidence="1 2" key="1">
    <citation type="submission" date="2019-05" db="EMBL/GenBank/DDBJ databases">
        <title>Emergence of the Ug99 lineage of the wheat stem rust pathogen through somatic hybridization.</title>
        <authorList>
            <person name="Li F."/>
            <person name="Upadhyaya N.M."/>
            <person name="Sperschneider J."/>
            <person name="Matny O."/>
            <person name="Nguyen-Phuc H."/>
            <person name="Mago R."/>
            <person name="Raley C."/>
            <person name="Miller M.E."/>
            <person name="Silverstein K.A.T."/>
            <person name="Henningsen E."/>
            <person name="Hirsch C.D."/>
            <person name="Visser B."/>
            <person name="Pretorius Z.A."/>
            <person name="Steffenson B.J."/>
            <person name="Schwessinger B."/>
            <person name="Dodds P.N."/>
            <person name="Figueroa M."/>
        </authorList>
    </citation>
    <scope>NUCLEOTIDE SEQUENCE [LARGE SCALE GENOMIC DNA]</scope>
    <source>
        <strain evidence="1">21-0</strain>
    </source>
</reference>
<keyword evidence="2" id="KW-1185">Reference proteome</keyword>
<organism evidence="1 2">
    <name type="scientific">Puccinia graminis f. sp. tritici</name>
    <dbReference type="NCBI Taxonomy" id="56615"/>
    <lineage>
        <taxon>Eukaryota</taxon>
        <taxon>Fungi</taxon>
        <taxon>Dikarya</taxon>
        <taxon>Basidiomycota</taxon>
        <taxon>Pucciniomycotina</taxon>
        <taxon>Pucciniomycetes</taxon>
        <taxon>Pucciniales</taxon>
        <taxon>Pucciniaceae</taxon>
        <taxon>Puccinia</taxon>
    </lineage>
</organism>
<accession>A0A5B0ML10</accession>
<sequence length="63" mass="6578">MGPMRLSDGEIEALLSPSAIKLGTSLIPSLIQGADGVNPVQTSSAIMEELANLTGLFHSLRLD</sequence>
<comment type="caution">
    <text evidence="1">The sequence shown here is derived from an EMBL/GenBank/DDBJ whole genome shotgun (WGS) entry which is preliminary data.</text>
</comment>
<dbReference type="Proteomes" id="UP000324748">
    <property type="component" value="Unassembled WGS sequence"/>
</dbReference>
<evidence type="ECO:0000313" key="2">
    <source>
        <dbReference type="Proteomes" id="UP000324748"/>
    </source>
</evidence>
<dbReference type="AlphaFoldDB" id="A0A5B0ML10"/>
<gene>
    <name evidence="1" type="ORF">PGT21_018264</name>
</gene>
<evidence type="ECO:0000313" key="1">
    <source>
        <dbReference type="EMBL" id="KAA1076764.1"/>
    </source>
</evidence>
<dbReference type="EMBL" id="VSWC01000145">
    <property type="protein sequence ID" value="KAA1076764.1"/>
    <property type="molecule type" value="Genomic_DNA"/>
</dbReference>
<name>A0A5B0ML10_PUCGR</name>
<proteinExistence type="predicted"/>